<keyword evidence="9" id="KW-1185">Reference proteome</keyword>
<keyword evidence="6" id="KW-0521">NADP</keyword>
<sequence length="234" mass="27646">CRREYETDVVELKKIDEFEKHYRPNQAVYWYTRDSFVYRLVNKALRTEDFCIINKYRLLITDLHTQLTKLHEQFYKQDLTCPGQTFYRGQQLSVKELEKSNFGQLITFNGFLSVTSSKDVALIYADTTKDDSSASFQSVLFTVKVDNRKGLFSTFHTIEKLSNFSNENEVLFSLGTIFRVQSIVKDETDRLWNIELKLRFSIIYVKNPAVLNYDHLNGPSATDYYYQIYIKQFC</sequence>
<dbReference type="Proteomes" id="UP000663829">
    <property type="component" value="Unassembled WGS sequence"/>
</dbReference>
<feature type="non-terminal residue" evidence="7">
    <location>
        <position position="234"/>
    </location>
</feature>
<dbReference type="AlphaFoldDB" id="A0A815NST4"/>
<evidence type="ECO:0000256" key="5">
    <source>
        <dbReference type="ARBA" id="ARBA00047597"/>
    </source>
</evidence>
<keyword evidence="2 6" id="KW-0328">Glycosyltransferase</keyword>
<dbReference type="EC" id="2.4.2.31" evidence="6"/>
<reference evidence="7" key="1">
    <citation type="submission" date="2021-02" db="EMBL/GenBank/DDBJ databases">
        <authorList>
            <person name="Nowell W R."/>
        </authorList>
    </citation>
    <scope>NUCLEOTIDE SEQUENCE</scope>
</reference>
<accession>A0A815NST4</accession>
<dbReference type="Gene3D" id="3.90.176.10">
    <property type="entry name" value="Toxin ADP-ribosyltransferase, Chain A, domain 1"/>
    <property type="match status" value="1"/>
</dbReference>
<dbReference type="Proteomes" id="UP000681722">
    <property type="component" value="Unassembled WGS sequence"/>
</dbReference>
<protein>
    <recommendedName>
        <fullName evidence="6">NAD(P)(+)--arginine ADP-ribosyltransferase</fullName>
        <ecNumber evidence="6">2.4.2.31</ecNumber>
    </recommendedName>
    <alternativeName>
        <fullName evidence="6">Mono(ADP-ribosyl)transferase</fullName>
    </alternativeName>
</protein>
<keyword evidence="3 6" id="KW-0808">Transferase</keyword>
<dbReference type="PROSITE" id="PS51996">
    <property type="entry name" value="TR_MART"/>
    <property type="match status" value="1"/>
</dbReference>
<organism evidence="7 9">
    <name type="scientific">Didymodactylos carnosus</name>
    <dbReference type="NCBI Taxonomy" id="1234261"/>
    <lineage>
        <taxon>Eukaryota</taxon>
        <taxon>Metazoa</taxon>
        <taxon>Spiralia</taxon>
        <taxon>Gnathifera</taxon>
        <taxon>Rotifera</taxon>
        <taxon>Eurotatoria</taxon>
        <taxon>Bdelloidea</taxon>
        <taxon>Philodinida</taxon>
        <taxon>Philodinidae</taxon>
        <taxon>Didymodactylos</taxon>
    </lineage>
</organism>
<keyword evidence="4" id="KW-0548">Nucleotidyltransferase</keyword>
<dbReference type="EMBL" id="CAJNOQ010018989">
    <property type="protein sequence ID" value="CAF1440807.1"/>
    <property type="molecule type" value="Genomic_DNA"/>
</dbReference>
<dbReference type="SUPFAM" id="SSF56399">
    <property type="entry name" value="ADP-ribosylation"/>
    <property type="match status" value="1"/>
</dbReference>
<dbReference type="Pfam" id="PF01129">
    <property type="entry name" value="ART"/>
    <property type="match status" value="1"/>
</dbReference>
<comment type="similarity">
    <text evidence="1 6">Belongs to the Arg-specific ADP-ribosyltransferase family.</text>
</comment>
<evidence type="ECO:0000256" key="3">
    <source>
        <dbReference type="ARBA" id="ARBA00022679"/>
    </source>
</evidence>
<proteinExistence type="inferred from homology"/>
<evidence type="ECO:0000313" key="9">
    <source>
        <dbReference type="Proteomes" id="UP000663829"/>
    </source>
</evidence>
<evidence type="ECO:0000256" key="1">
    <source>
        <dbReference type="ARBA" id="ARBA00009558"/>
    </source>
</evidence>
<evidence type="ECO:0000313" key="7">
    <source>
        <dbReference type="EMBL" id="CAF1440807.1"/>
    </source>
</evidence>
<dbReference type="GO" id="GO:0016779">
    <property type="term" value="F:nucleotidyltransferase activity"/>
    <property type="evidence" value="ECO:0007669"/>
    <property type="project" value="UniProtKB-KW"/>
</dbReference>
<dbReference type="InterPro" id="IPR000768">
    <property type="entry name" value="ART"/>
</dbReference>
<dbReference type="EMBL" id="CAJOBC010084427">
    <property type="protein sequence ID" value="CAF4316965.1"/>
    <property type="molecule type" value="Genomic_DNA"/>
</dbReference>
<evidence type="ECO:0000256" key="6">
    <source>
        <dbReference type="RuleBase" id="RU361228"/>
    </source>
</evidence>
<evidence type="ECO:0000256" key="4">
    <source>
        <dbReference type="ARBA" id="ARBA00022695"/>
    </source>
</evidence>
<evidence type="ECO:0000256" key="2">
    <source>
        <dbReference type="ARBA" id="ARBA00022676"/>
    </source>
</evidence>
<keyword evidence="6" id="KW-0520">NAD</keyword>
<dbReference type="OrthoDB" id="9995036at2759"/>
<gene>
    <name evidence="7" type="ORF">GPM918_LOCUS34366</name>
    <name evidence="8" type="ORF">SRO942_LOCUS35061</name>
</gene>
<name>A0A815NST4_9BILA</name>
<comment type="catalytic activity">
    <reaction evidence="5 6">
        <text>L-arginyl-[protein] + NAD(+) = N(omega)-(ADP-D-ribosyl)-L-arginyl-[protein] + nicotinamide + H(+)</text>
        <dbReference type="Rhea" id="RHEA:19149"/>
        <dbReference type="Rhea" id="RHEA-COMP:10532"/>
        <dbReference type="Rhea" id="RHEA-COMP:15087"/>
        <dbReference type="ChEBI" id="CHEBI:15378"/>
        <dbReference type="ChEBI" id="CHEBI:17154"/>
        <dbReference type="ChEBI" id="CHEBI:29965"/>
        <dbReference type="ChEBI" id="CHEBI:57540"/>
        <dbReference type="ChEBI" id="CHEBI:142554"/>
        <dbReference type="EC" id="2.4.2.31"/>
    </reaction>
</comment>
<dbReference type="GO" id="GO:0106274">
    <property type="term" value="F:NAD+-protein-arginine ADP-ribosyltransferase activity"/>
    <property type="evidence" value="ECO:0007669"/>
    <property type="project" value="UniProtKB-EC"/>
</dbReference>
<evidence type="ECO:0000313" key="8">
    <source>
        <dbReference type="EMBL" id="CAF4316965.1"/>
    </source>
</evidence>
<comment type="caution">
    <text evidence="7">The sequence shown here is derived from an EMBL/GenBank/DDBJ whole genome shotgun (WGS) entry which is preliminary data.</text>
</comment>